<evidence type="ECO:0000313" key="17">
    <source>
        <dbReference type="EMBL" id="CAL1598135.1"/>
    </source>
</evidence>
<evidence type="ECO:0000256" key="14">
    <source>
        <dbReference type="ARBA" id="ARBA00049637"/>
    </source>
</evidence>
<keyword evidence="8" id="KW-0325">Glycoprotein</keyword>
<dbReference type="InterPro" id="IPR002495">
    <property type="entry name" value="Glyco_trans_8"/>
</dbReference>
<dbReference type="GO" id="GO:0046872">
    <property type="term" value="F:metal ion binding"/>
    <property type="evidence" value="ECO:0007669"/>
    <property type="project" value="UniProtKB-KW"/>
</dbReference>
<protein>
    <recommendedName>
        <fullName evidence="11">glycogenin glucosyltransferase</fullName>
        <ecNumber evidence="11">2.4.1.186</ecNumber>
    </recommendedName>
</protein>
<comment type="pathway">
    <text evidence="3">Glycan biosynthesis; glycogen biosynthesis.</text>
</comment>
<dbReference type="InterPro" id="IPR050587">
    <property type="entry name" value="GNT1/Glycosyltrans_8"/>
</dbReference>
<dbReference type="GO" id="GO:0008466">
    <property type="term" value="F:glycogenin glucosyltransferase activity"/>
    <property type="evidence" value="ECO:0007669"/>
    <property type="project" value="UniProtKB-EC"/>
</dbReference>
<feature type="compositionally biased region" description="Low complexity" evidence="16">
    <location>
        <begin position="250"/>
        <end position="277"/>
    </location>
</feature>
<evidence type="ECO:0000256" key="13">
    <source>
        <dbReference type="ARBA" id="ARBA00047924"/>
    </source>
</evidence>
<comment type="cofactor">
    <cofactor evidence="1">
        <name>Mn(2+)</name>
        <dbReference type="ChEBI" id="CHEBI:29035"/>
    </cofactor>
</comment>
<evidence type="ECO:0000256" key="2">
    <source>
        <dbReference type="ARBA" id="ARBA00004496"/>
    </source>
</evidence>
<dbReference type="Proteomes" id="UP001497482">
    <property type="component" value="Chromosome 22"/>
</dbReference>
<name>A0AAV2LAD2_KNICA</name>
<reference evidence="17 18" key="1">
    <citation type="submission" date="2024-04" db="EMBL/GenBank/DDBJ databases">
        <authorList>
            <person name="Waldvogel A.-M."/>
            <person name="Schoenle A."/>
        </authorList>
    </citation>
    <scope>NUCLEOTIDE SEQUENCE [LARGE SCALE GENOMIC DNA]</scope>
</reference>
<keyword evidence="9" id="KW-0464">Manganese</keyword>
<evidence type="ECO:0000256" key="4">
    <source>
        <dbReference type="ARBA" id="ARBA00022490"/>
    </source>
</evidence>
<evidence type="ECO:0000256" key="16">
    <source>
        <dbReference type="SAM" id="MobiDB-lite"/>
    </source>
</evidence>
<evidence type="ECO:0000256" key="1">
    <source>
        <dbReference type="ARBA" id="ARBA00001936"/>
    </source>
</evidence>
<organism evidence="17 18">
    <name type="scientific">Knipowitschia caucasica</name>
    <name type="common">Caucasian dwarf goby</name>
    <name type="synonym">Pomatoschistus caucasicus</name>
    <dbReference type="NCBI Taxonomy" id="637954"/>
    <lineage>
        <taxon>Eukaryota</taxon>
        <taxon>Metazoa</taxon>
        <taxon>Chordata</taxon>
        <taxon>Craniata</taxon>
        <taxon>Vertebrata</taxon>
        <taxon>Euteleostomi</taxon>
        <taxon>Actinopterygii</taxon>
        <taxon>Neopterygii</taxon>
        <taxon>Teleostei</taxon>
        <taxon>Neoteleostei</taxon>
        <taxon>Acanthomorphata</taxon>
        <taxon>Gobiaria</taxon>
        <taxon>Gobiiformes</taxon>
        <taxon>Gobioidei</taxon>
        <taxon>Gobiidae</taxon>
        <taxon>Gobiinae</taxon>
        <taxon>Knipowitschia</taxon>
    </lineage>
</organism>
<evidence type="ECO:0000256" key="6">
    <source>
        <dbReference type="ARBA" id="ARBA00022723"/>
    </source>
</evidence>
<keyword evidence="18" id="KW-1185">Reference proteome</keyword>
<evidence type="ECO:0000256" key="3">
    <source>
        <dbReference type="ARBA" id="ARBA00004964"/>
    </source>
</evidence>
<dbReference type="SUPFAM" id="SSF53448">
    <property type="entry name" value="Nucleotide-diphospho-sugar transferases"/>
    <property type="match status" value="1"/>
</dbReference>
<evidence type="ECO:0000256" key="5">
    <source>
        <dbReference type="ARBA" id="ARBA00022679"/>
    </source>
</evidence>
<dbReference type="GO" id="GO:0005737">
    <property type="term" value="C:cytoplasm"/>
    <property type="evidence" value="ECO:0007669"/>
    <property type="project" value="UniProtKB-SubCell"/>
</dbReference>
<evidence type="ECO:0000256" key="7">
    <source>
        <dbReference type="ARBA" id="ARBA00023056"/>
    </source>
</evidence>
<dbReference type="EC" id="2.4.1.186" evidence="11"/>
<keyword evidence="6" id="KW-0479">Metal-binding</keyword>
<evidence type="ECO:0000313" key="18">
    <source>
        <dbReference type="Proteomes" id="UP001497482"/>
    </source>
</evidence>
<keyword evidence="4" id="KW-0963">Cytoplasm</keyword>
<gene>
    <name evidence="17" type="ORF">KC01_LOCUS26567</name>
</gene>
<dbReference type="PANTHER" id="PTHR11183">
    <property type="entry name" value="GLYCOGENIN SUBFAMILY MEMBER"/>
    <property type="match status" value="1"/>
</dbReference>
<comment type="similarity">
    <text evidence="10">Belongs to the glycosyltransferase 8 family. Glycogenin subfamily.</text>
</comment>
<comment type="subcellular location">
    <subcellularLocation>
        <location evidence="2">Cytoplasm</location>
    </subcellularLocation>
</comment>
<dbReference type="CDD" id="cd02537">
    <property type="entry name" value="GT8_Glycogenin"/>
    <property type="match status" value="1"/>
</dbReference>
<accession>A0AAV2LAD2</accession>
<comment type="catalytic activity">
    <reaction evidence="13">
        <text>L-tyrosyl-[glycogenin] + UDP-alpha-D-glucose = alpha-D-glucosyl-L-tyrosyl-[glycogenin] + UDP + H(+)</text>
        <dbReference type="Rhea" id="RHEA:23360"/>
        <dbReference type="Rhea" id="RHEA-COMP:14604"/>
        <dbReference type="Rhea" id="RHEA-COMP:14605"/>
        <dbReference type="ChEBI" id="CHEBI:15378"/>
        <dbReference type="ChEBI" id="CHEBI:46858"/>
        <dbReference type="ChEBI" id="CHEBI:58223"/>
        <dbReference type="ChEBI" id="CHEBI:58885"/>
        <dbReference type="ChEBI" id="CHEBI:140573"/>
        <dbReference type="EC" id="2.4.1.186"/>
    </reaction>
    <physiologicalReaction direction="left-to-right" evidence="13">
        <dbReference type="Rhea" id="RHEA:23361"/>
    </physiologicalReaction>
</comment>
<dbReference type="EMBL" id="OZ035844">
    <property type="protein sequence ID" value="CAL1598135.1"/>
    <property type="molecule type" value="Genomic_DNA"/>
</dbReference>
<evidence type="ECO:0000256" key="12">
    <source>
        <dbReference type="ARBA" id="ARBA00047374"/>
    </source>
</evidence>
<feature type="region of interest" description="Disordered" evidence="16">
    <location>
        <begin position="250"/>
        <end position="421"/>
    </location>
</feature>
<feature type="compositionally biased region" description="Pro residues" evidence="16">
    <location>
        <begin position="312"/>
        <end position="321"/>
    </location>
</feature>
<dbReference type="GO" id="GO:0005978">
    <property type="term" value="P:glycogen biosynthetic process"/>
    <property type="evidence" value="ECO:0007669"/>
    <property type="project" value="UniProtKB-KW"/>
</dbReference>
<comment type="catalytic activity">
    <reaction evidence="12">
        <text>[1,4-alpha-D-glucosyl](n)-L-tyrosyl-[glycogenin] + UDP-alpha-D-glucose = [1,4-alpha-D-glucosyl](n+1)-L-tyrosyl-[glycogenin] + UDP + H(+)</text>
        <dbReference type="Rhea" id="RHEA:56560"/>
        <dbReference type="Rhea" id="RHEA-COMP:14606"/>
        <dbReference type="Rhea" id="RHEA-COMP:14607"/>
        <dbReference type="ChEBI" id="CHEBI:15378"/>
        <dbReference type="ChEBI" id="CHEBI:58223"/>
        <dbReference type="ChEBI" id="CHEBI:58885"/>
        <dbReference type="ChEBI" id="CHEBI:140574"/>
        <dbReference type="EC" id="2.4.1.186"/>
    </reaction>
    <physiologicalReaction direction="left-to-right" evidence="12">
        <dbReference type="Rhea" id="RHEA:56561"/>
    </physiologicalReaction>
</comment>
<dbReference type="Gene3D" id="3.90.550.10">
    <property type="entry name" value="Spore Coat Polysaccharide Biosynthesis Protein SpsA, Chain A"/>
    <property type="match status" value="1"/>
</dbReference>
<dbReference type="InterPro" id="IPR029044">
    <property type="entry name" value="Nucleotide-diphossugar_trans"/>
</dbReference>
<proteinExistence type="inferred from homology"/>
<comment type="function">
    <text evidence="14">Glycogenin participates in the glycogen biosynthetic process along with glycogen synthase and glycogen branching enzyme. It catalyzes the formation of a short alpha (1,4)-glucosyl chain covalently attached via a glucose 1-O-tyrosyl linkage to internal tyrosine residues and these chains act as primers for the elongation reaction catalyzed by glycogen synthase.</text>
</comment>
<dbReference type="FunFam" id="3.90.550.10:FF:000092">
    <property type="entry name" value="Glycogenin 2"/>
    <property type="match status" value="1"/>
</dbReference>
<dbReference type="AlphaFoldDB" id="A0AAV2LAD2"/>
<sequence>MLVSPSAHEAFVTLATTDSYSKGAVVVAKSLRRHGTTRSIVVMVTPNISSSARSALEEVFDQVVVVDLLDSEDYLRLSLLGRPELGVTFTKIHCWTLVQFNKCVFLDADTLVLGNVDDLFSREELAAAPDPGWPDCFNSGVFVFRPSLQTHALLVQHAAQHGSFDGGDQGLLNSFFSSWPHTDLSKHLPFIYNLSASTVYSYLPAFKRFGHQAKIVHFLGSTKPWNSSAGSSSRTMGRYVDMWWTEYRDQNQSQNRNQKSSSSSLSSSSSSPSANNQRDLPFVSYTKTTVKQKKGTGIQFKETREILRISAPLPPPPPSPQDPTVTQVLSQLPPSPQPEAPPTAEKKEEEEEEESMRCELSEVEEASAEEEEQEEEEDEDVDLENLEEEIISSSEGEVDGTYPSDADSEDDEEHRRQWEIGQADYLGRDAFENIQKMLDRFLG</sequence>
<evidence type="ECO:0000256" key="8">
    <source>
        <dbReference type="ARBA" id="ARBA00023180"/>
    </source>
</evidence>
<evidence type="ECO:0000256" key="15">
    <source>
        <dbReference type="ARBA" id="ARBA00057883"/>
    </source>
</evidence>
<evidence type="ECO:0000256" key="10">
    <source>
        <dbReference type="ARBA" id="ARBA00038162"/>
    </source>
</evidence>
<evidence type="ECO:0000256" key="11">
    <source>
        <dbReference type="ARBA" id="ARBA00038934"/>
    </source>
</evidence>
<evidence type="ECO:0000256" key="9">
    <source>
        <dbReference type="ARBA" id="ARBA00023211"/>
    </source>
</evidence>
<keyword evidence="7" id="KW-0320">Glycogen biosynthesis</keyword>
<keyword evidence="5" id="KW-0808">Transferase</keyword>
<comment type="function">
    <text evidence="15">Self-glucosylating initiator of glycogen synthesis. It catalyzes the formation of a short alpha (1,4)-glucosyl chain covalently attached via a glucose 1-O-tyrosyl linkage to internal tyrosine residues and these chains act as primers for the elongation reaction catalyzed by glycogen synthase.</text>
</comment>
<dbReference type="Pfam" id="PF01501">
    <property type="entry name" value="Glyco_transf_8"/>
    <property type="match status" value="2"/>
</dbReference>
<feature type="compositionally biased region" description="Acidic residues" evidence="16">
    <location>
        <begin position="361"/>
        <end position="390"/>
    </location>
</feature>